<keyword evidence="10" id="KW-1185">Reference proteome</keyword>
<evidence type="ECO:0000313" key="9">
    <source>
        <dbReference type="Proteomes" id="UP000429607"/>
    </source>
</evidence>
<evidence type="ECO:0000256" key="4">
    <source>
        <dbReference type="PROSITE-ProRule" id="PRU00027"/>
    </source>
</evidence>
<evidence type="ECO:0000256" key="2">
    <source>
        <dbReference type="ARBA" id="ARBA00022771"/>
    </source>
</evidence>
<evidence type="ECO:0000313" key="10">
    <source>
        <dbReference type="Proteomes" id="UP000434957"/>
    </source>
</evidence>
<dbReference type="EMBL" id="QXFT01002082">
    <property type="protein sequence ID" value="KAE9304266.1"/>
    <property type="molecule type" value="Genomic_DNA"/>
</dbReference>
<evidence type="ECO:0000256" key="1">
    <source>
        <dbReference type="ARBA" id="ARBA00022723"/>
    </source>
</evidence>
<organism evidence="7 11">
    <name type="scientific">Phytophthora rubi</name>
    <dbReference type="NCBI Taxonomy" id="129364"/>
    <lineage>
        <taxon>Eukaryota</taxon>
        <taxon>Sar</taxon>
        <taxon>Stramenopiles</taxon>
        <taxon>Oomycota</taxon>
        <taxon>Peronosporomycetes</taxon>
        <taxon>Peronosporales</taxon>
        <taxon>Peronosporaceae</taxon>
        <taxon>Phytophthora</taxon>
    </lineage>
</organism>
<evidence type="ECO:0000313" key="6">
    <source>
        <dbReference type="EMBL" id="KAE8992543.1"/>
    </source>
</evidence>
<dbReference type="GO" id="GO:0008270">
    <property type="term" value="F:zinc ion binding"/>
    <property type="evidence" value="ECO:0007669"/>
    <property type="project" value="UniProtKB-KW"/>
</dbReference>
<evidence type="ECO:0000313" key="7">
    <source>
        <dbReference type="EMBL" id="KAE9027203.1"/>
    </source>
</evidence>
<dbReference type="Proteomes" id="UP000429607">
    <property type="component" value="Unassembled WGS sequence"/>
</dbReference>
<evidence type="ECO:0000313" key="11">
    <source>
        <dbReference type="Proteomes" id="UP000435112"/>
    </source>
</evidence>
<dbReference type="OrthoDB" id="111754at2759"/>
<gene>
    <name evidence="6" type="ORF">PR001_g20907</name>
    <name evidence="7" type="ORF">PR002_g10729</name>
    <name evidence="8" type="ORF">PR003_g21790</name>
</gene>
<dbReference type="Pfam" id="PF02892">
    <property type="entry name" value="zf-BED"/>
    <property type="match status" value="1"/>
</dbReference>
<dbReference type="Proteomes" id="UP000434957">
    <property type="component" value="Unassembled WGS sequence"/>
</dbReference>
<feature type="domain" description="BED-type" evidence="5">
    <location>
        <begin position="2"/>
        <end position="57"/>
    </location>
</feature>
<dbReference type="AlphaFoldDB" id="A0A6A3MG55"/>
<dbReference type="InterPro" id="IPR003656">
    <property type="entry name" value="Znf_BED"/>
</dbReference>
<dbReference type="Proteomes" id="UP000435112">
    <property type="component" value="Unassembled WGS sequence"/>
</dbReference>
<protein>
    <recommendedName>
        <fullName evidence="5">BED-type domain-containing protein</fullName>
    </recommendedName>
</protein>
<comment type="caution">
    <text evidence="7">The sequence shown here is derived from an EMBL/GenBank/DDBJ whole genome shotgun (WGS) entry which is preliminary data.</text>
</comment>
<sequence>MGGRHAVWQYFEETEPRANSKSHPKAKCIYCGEKVRGQPKSFMIPHLRKCSAAPSSVTQQWQVESMALTIVTPLSASSSVSEASLDMGSDHSELAAEGLELVPHTPQRMPGPAQLQQLELLRLKARVAQCQAKAAEAQFTAERFAARIKLQSLGVPDNEIDANLPSL</sequence>
<dbReference type="EMBL" id="QXFU01000618">
    <property type="protein sequence ID" value="KAE9027203.1"/>
    <property type="molecule type" value="Genomic_DNA"/>
</dbReference>
<evidence type="ECO:0000259" key="5">
    <source>
        <dbReference type="PROSITE" id="PS50808"/>
    </source>
</evidence>
<proteinExistence type="predicted"/>
<keyword evidence="1" id="KW-0479">Metal-binding</keyword>
<evidence type="ECO:0000256" key="3">
    <source>
        <dbReference type="ARBA" id="ARBA00022833"/>
    </source>
</evidence>
<dbReference type="GO" id="GO:0003677">
    <property type="term" value="F:DNA binding"/>
    <property type="evidence" value="ECO:0007669"/>
    <property type="project" value="InterPro"/>
</dbReference>
<keyword evidence="2 4" id="KW-0863">Zinc-finger</keyword>
<reference evidence="9 11" key="1">
    <citation type="submission" date="2018-09" db="EMBL/GenBank/DDBJ databases">
        <title>Genomic investigation of the strawberry pathogen Phytophthora fragariae indicates pathogenicity is determined by transcriptional variation in three key races.</title>
        <authorList>
            <person name="Adams T.M."/>
            <person name="Armitage A.D."/>
            <person name="Sobczyk M.K."/>
            <person name="Bates H.J."/>
            <person name="Dunwell J.M."/>
            <person name="Nellist C.F."/>
            <person name="Harrison R.J."/>
        </authorList>
    </citation>
    <scope>NUCLEOTIDE SEQUENCE [LARGE SCALE GENOMIC DNA]</scope>
    <source>
        <strain evidence="6 9">SCRP249</strain>
        <strain evidence="7 11">SCRP324</strain>
        <strain evidence="8 10">SCRP333</strain>
    </source>
</reference>
<dbReference type="EMBL" id="QXFV01002120">
    <property type="protein sequence ID" value="KAE8992543.1"/>
    <property type="molecule type" value="Genomic_DNA"/>
</dbReference>
<name>A0A6A3MG55_9STRA</name>
<keyword evidence="3" id="KW-0862">Zinc</keyword>
<evidence type="ECO:0000313" key="8">
    <source>
        <dbReference type="EMBL" id="KAE9304266.1"/>
    </source>
</evidence>
<accession>A0A6A3MG55</accession>
<dbReference type="PROSITE" id="PS50808">
    <property type="entry name" value="ZF_BED"/>
    <property type="match status" value="1"/>
</dbReference>